<keyword evidence="4" id="KW-0678">Repressor</keyword>
<keyword evidence="4" id="KW-1005">Bacterial flagellum biogenesis</keyword>
<evidence type="ECO:0000256" key="1">
    <source>
        <dbReference type="ARBA" id="ARBA00022490"/>
    </source>
</evidence>
<evidence type="ECO:0000256" key="4">
    <source>
        <dbReference type="HAMAP-Rule" id="MF_00167"/>
    </source>
</evidence>
<proteinExistence type="inferred from homology"/>
<comment type="subcellular location">
    <subcellularLocation>
        <location evidence="4">Cytoplasm</location>
    </subcellularLocation>
</comment>
<dbReference type="AlphaFoldDB" id="A0A5C5X5U6"/>
<comment type="function">
    <text evidence="4">A translational regulator that binds mRNA to regulate translation initiation and/or mRNA stability. Usually binds in the 5'-UTR at or near the Shine-Dalgarno sequence preventing ribosome-binding, thus repressing translation. Its main target seems to be the major flagellin gene, while its function is anatagonized by FliW.</text>
</comment>
<dbReference type="GO" id="GO:0006109">
    <property type="term" value="P:regulation of carbohydrate metabolic process"/>
    <property type="evidence" value="ECO:0007669"/>
    <property type="project" value="InterPro"/>
</dbReference>
<dbReference type="OrthoDB" id="9809061at2"/>
<dbReference type="RefSeq" id="WP_146507572.1">
    <property type="nucleotide sequence ID" value="NZ_SIHI01000001.1"/>
</dbReference>
<dbReference type="Proteomes" id="UP000317243">
    <property type="component" value="Unassembled WGS sequence"/>
</dbReference>
<keyword evidence="6" id="KW-1185">Reference proteome</keyword>
<name>A0A5C5X5U6_9PLAN</name>
<dbReference type="GO" id="GO:0045947">
    <property type="term" value="P:negative regulation of translational initiation"/>
    <property type="evidence" value="ECO:0007669"/>
    <property type="project" value="UniProtKB-UniRule"/>
</dbReference>
<evidence type="ECO:0000313" key="5">
    <source>
        <dbReference type="EMBL" id="TWT57701.1"/>
    </source>
</evidence>
<dbReference type="EMBL" id="SIHI01000001">
    <property type="protein sequence ID" value="TWT57701.1"/>
    <property type="molecule type" value="Genomic_DNA"/>
</dbReference>
<dbReference type="HAMAP" id="MF_00167">
    <property type="entry name" value="CsrA"/>
    <property type="match status" value="1"/>
</dbReference>
<gene>
    <name evidence="4" type="primary">csrA</name>
    <name evidence="5" type="ORF">KOR42_10650</name>
</gene>
<protein>
    <recommendedName>
        <fullName evidence="4">Translational regulator CsrA</fullName>
    </recommendedName>
</protein>
<dbReference type="GO" id="GO:1902208">
    <property type="term" value="P:regulation of bacterial-type flagellum assembly"/>
    <property type="evidence" value="ECO:0007669"/>
    <property type="project" value="UniProtKB-UniRule"/>
</dbReference>
<dbReference type="SUPFAM" id="SSF117130">
    <property type="entry name" value="CsrA-like"/>
    <property type="match status" value="1"/>
</dbReference>
<dbReference type="PANTHER" id="PTHR34984:SF1">
    <property type="entry name" value="CARBON STORAGE REGULATOR"/>
    <property type="match status" value="1"/>
</dbReference>
<dbReference type="GO" id="GO:0044781">
    <property type="term" value="P:bacterial-type flagellum organization"/>
    <property type="evidence" value="ECO:0007669"/>
    <property type="project" value="UniProtKB-KW"/>
</dbReference>
<dbReference type="PANTHER" id="PTHR34984">
    <property type="entry name" value="CARBON STORAGE REGULATOR"/>
    <property type="match status" value="1"/>
</dbReference>
<comment type="caution">
    <text evidence="5">The sequence shown here is derived from an EMBL/GenBank/DDBJ whole genome shotgun (WGS) entry which is preliminary data.</text>
</comment>
<reference evidence="5 6" key="1">
    <citation type="submission" date="2019-02" db="EMBL/GenBank/DDBJ databases">
        <title>Deep-cultivation of Planctomycetes and their phenomic and genomic characterization uncovers novel biology.</title>
        <authorList>
            <person name="Wiegand S."/>
            <person name="Jogler M."/>
            <person name="Boedeker C."/>
            <person name="Pinto D."/>
            <person name="Vollmers J."/>
            <person name="Rivas-Marin E."/>
            <person name="Kohn T."/>
            <person name="Peeters S.H."/>
            <person name="Heuer A."/>
            <person name="Rast P."/>
            <person name="Oberbeckmann S."/>
            <person name="Bunk B."/>
            <person name="Jeske O."/>
            <person name="Meyerdierks A."/>
            <person name="Storesund J.E."/>
            <person name="Kallscheuer N."/>
            <person name="Luecker S."/>
            <person name="Lage O.M."/>
            <person name="Pohl T."/>
            <person name="Merkel B.J."/>
            <person name="Hornburger P."/>
            <person name="Mueller R.-W."/>
            <person name="Bruemmer F."/>
            <person name="Labrenz M."/>
            <person name="Spormann A.M."/>
            <person name="Op Den Camp H."/>
            <person name="Overmann J."/>
            <person name="Amann R."/>
            <person name="Jetten M.S.M."/>
            <person name="Mascher T."/>
            <person name="Medema M.H."/>
            <person name="Devos D.P."/>
            <person name="Kaster A.-K."/>
            <person name="Ovreas L."/>
            <person name="Rohde M."/>
            <person name="Galperin M.Y."/>
            <person name="Jogler C."/>
        </authorList>
    </citation>
    <scope>NUCLEOTIDE SEQUENCE [LARGE SCALE GENOMIC DNA]</scope>
    <source>
        <strain evidence="5 6">KOR42</strain>
    </source>
</reference>
<keyword evidence="1 4" id="KW-0963">Cytoplasm</keyword>
<dbReference type="GO" id="GO:0005829">
    <property type="term" value="C:cytosol"/>
    <property type="evidence" value="ECO:0007669"/>
    <property type="project" value="TreeGrafter"/>
</dbReference>
<dbReference type="Pfam" id="PF02599">
    <property type="entry name" value="CsrA"/>
    <property type="match status" value="1"/>
</dbReference>
<evidence type="ECO:0000313" key="6">
    <source>
        <dbReference type="Proteomes" id="UP000317243"/>
    </source>
</evidence>
<dbReference type="GO" id="GO:0048027">
    <property type="term" value="F:mRNA 5'-UTR binding"/>
    <property type="evidence" value="ECO:0007669"/>
    <property type="project" value="UniProtKB-UniRule"/>
</dbReference>
<organism evidence="5 6">
    <name type="scientific">Thalassoglobus neptunius</name>
    <dbReference type="NCBI Taxonomy" id="1938619"/>
    <lineage>
        <taxon>Bacteria</taxon>
        <taxon>Pseudomonadati</taxon>
        <taxon>Planctomycetota</taxon>
        <taxon>Planctomycetia</taxon>
        <taxon>Planctomycetales</taxon>
        <taxon>Planctomycetaceae</taxon>
        <taxon>Thalassoglobus</taxon>
    </lineage>
</organism>
<evidence type="ECO:0000256" key="3">
    <source>
        <dbReference type="ARBA" id="ARBA00022884"/>
    </source>
</evidence>
<keyword evidence="3 4" id="KW-0694">RNA-binding</keyword>
<evidence type="ECO:0000256" key="2">
    <source>
        <dbReference type="ARBA" id="ARBA00022845"/>
    </source>
</evidence>
<comment type="similarity">
    <text evidence="4">Belongs to the CsrA/RsmA family.</text>
</comment>
<dbReference type="InterPro" id="IPR036107">
    <property type="entry name" value="CsrA_sf"/>
</dbReference>
<accession>A0A5C5X5U6</accession>
<comment type="subunit">
    <text evidence="4">Homodimer; the beta-strands of each monomer intercalate to form a hydrophobic core, while the alpha-helices form wings that extend away from the core.</text>
</comment>
<sequence length="67" mass="7517">MLVLSRHVDEDIVITLEDGRRIEIKAVAMRGDRVRIGITAPRTIKILRAEILEQPALGQNRVSKDVA</sequence>
<dbReference type="Gene3D" id="2.60.40.4380">
    <property type="entry name" value="Translational regulator CsrA"/>
    <property type="match status" value="1"/>
</dbReference>
<keyword evidence="2 4" id="KW-0810">Translation regulation</keyword>
<dbReference type="GO" id="GO:0006402">
    <property type="term" value="P:mRNA catabolic process"/>
    <property type="evidence" value="ECO:0007669"/>
    <property type="project" value="InterPro"/>
</dbReference>
<dbReference type="InterPro" id="IPR003751">
    <property type="entry name" value="CsrA"/>
</dbReference>